<dbReference type="Pfam" id="PF01094">
    <property type="entry name" value="ANF_receptor"/>
    <property type="match status" value="1"/>
</dbReference>
<keyword evidence="4" id="KW-0472">Membrane</keyword>
<reference evidence="7" key="1">
    <citation type="submission" date="2017-01" db="EMBL/GenBank/DDBJ databases">
        <title>Comparative genomics of anhydrobiosis in the tardigrade Hypsibius dujardini.</title>
        <authorList>
            <person name="Yoshida Y."/>
            <person name="Koutsovoulos G."/>
            <person name="Laetsch D."/>
            <person name="Stevens L."/>
            <person name="Kumar S."/>
            <person name="Horikawa D."/>
            <person name="Ishino K."/>
            <person name="Komine S."/>
            <person name="Tomita M."/>
            <person name="Blaxter M."/>
            <person name="Arakawa K."/>
        </authorList>
    </citation>
    <scope>NUCLEOTIDE SEQUENCE [LARGE SCALE GENOMIC DNA]</scope>
    <source>
        <strain evidence="7">Z151</strain>
    </source>
</reference>
<evidence type="ECO:0000256" key="2">
    <source>
        <dbReference type="ARBA" id="ARBA00022692"/>
    </source>
</evidence>
<evidence type="ECO:0000313" key="6">
    <source>
        <dbReference type="EMBL" id="OWA53937.1"/>
    </source>
</evidence>
<dbReference type="Gene3D" id="3.40.50.2300">
    <property type="match status" value="1"/>
</dbReference>
<feature type="domain" description="Receptor ligand binding region" evidence="5">
    <location>
        <begin position="80"/>
        <end position="160"/>
    </location>
</feature>
<dbReference type="Proteomes" id="UP000192578">
    <property type="component" value="Unassembled WGS sequence"/>
</dbReference>
<dbReference type="AlphaFoldDB" id="A0A9X6NH29"/>
<keyword evidence="7" id="KW-1185">Reference proteome</keyword>
<comment type="caution">
    <text evidence="6">The sequence shown here is derived from an EMBL/GenBank/DDBJ whole genome shotgun (WGS) entry which is preliminary data.</text>
</comment>
<accession>A0A9X6NH29</accession>
<evidence type="ECO:0000256" key="4">
    <source>
        <dbReference type="ARBA" id="ARBA00023136"/>
    </source>
</evidence>
<gene>
    <name evidence="6" type="ORF">BV898_18361</name>
</gene>
<dbReference type="GO" id="GO:0016020">
    <property type="term" value="C:membrane"/>
    <property type="evidence" value="ECO:0007669"/>
    <property type="project" value="UniProtKB-SubCell"/>
</dbReference>
<dbReference type="EMBL" id="MTYJ01000358">
    <property type="protein sequence ID" value="OWA53937.1"/>
    <property type="molecule type" value="Genomic_DNA"/>
</dbReference>
<evidence type="ECO:0000313" key="7">
    <source>
        <dbReference type="Proteomes" id="UP000192578"/>
    </source>
</evidence>
<dbReference type="SUPFAM" id="SSF53822">
    <property type="entry name" value="Periplasmic binding protein-like I"/>
    <property type="match status" value="1"/>
</dbReference>
<keyword evidence="3" id="KW-1133">Transmembrane helix</keyword>
<dbReference type="InterPro" id="IPR028082">
    <property type="entry name" value="Peripla_BP_I"/>
</dbReference>
<keyword evidence="2" id="KW-0812">Transmembrane</keyword>
<dbReference type="InterPro" id="IPR001828">
    <property type="entry name" value="ANF_lig-bd_rcpt"/>
</dbReference>
<name>A0A9X6NH29_HYPEX</name>
<evidence type="ECO:0000259" key="5">
    <source>
        <dbReference type="Pfam" id="PF01094"/>
    </source>
</evidence>
<comment type="subcellular location">
    <subcellularLocation>
        <location evidence="1">Membrane</location>
    </subcellularLocation>
</comment>
<sequence length="214" mass="24451">MALNVTFVTITAYQFLSTVPGYEAGIQYASELYESININHVTIYRKDLFSCQTFADNSVYLHSQYYYRTLEQSKNTSGSLHTFLGPYCSAAEMLLVSPLAREWNVLLMSMSGSESTISDKRIYPTNVVLNPFSNPVLHLLLEKLLRLYKWTTILLFCDENRISVYYKTNCGNIPAWFHPPQYNTHVVKFDTSNALDRVDFDGLLRILAVSARGL</sequence>
<evidence type="ECO:0000256" key="3">
    <source>
        <dbReference type="ARBA" id="ARBA00022989"/>
    </source>
</evidence>
<dbReference type="OrthoDB" id="10634242at2759"/>
<organism evidence="6 7">
    <name type="scientific">Hypsibius exemplaris</name>
    <name type="common">Freshwater tardigrade</name>
    <dbReference type="NCBI Taxonomy" id="2072580"/>
    <lineage>
        <taxon>Eukaryota</taxon>
        <taxon>Metazoa</taxon>
        <taxon>Ecdysozoa</taxon>
        <taxon>Tardigrada</taxon>
        <taxon>Eutardigrada</taxon>
        <taxon>Parachela</taxon>
        <taxon>Hypsibioidea</taxon>
        <taxon>Hypsibiidae</taxon>
        <taxon>Hypsibius</taxon>
    </lineage>
</organism>
<proteinExistence type="predicted"/>
<protein>
    <recommendedName>
        <fullName evidence="5">Receptor ligand binding region domain-containing protein</fullName>
    </recommendedName>
</protein>
<evidence type="ECO:0000256" key="1">
    <source>
        <dbReference type="ARBA" id="ARBA00004370"/>
    </source>
</evidence>